<dbReference type="GO" id="GO:0045893">
    <property type="term" value="P:positive regulation of DNA-templated transcription"/>
    <property type="evidence" value="ECO:0007669"/>
    <property type="project" value="UniProtKB-ARBA"/>
</dbReference>
<dbReference type="PROSITE" id="PS50157">
    <property type="entry name" value="ZINC_FINGER_C2H2_2"/>
    <property type="match status" value="4"/>
</dbReference>
<organism evidence="14 15">
    <name type="scientific">Albula glossodonta</name>
    <name type="common">roundjaw bonefish</name>
    <dbReference type="NCBI Taxonomy" id="121402"/>
    <lineage>
        <taxon>Eukaryota</taxon>
        <taxon>Metazoa</taxon>
        <taxon>Chordata</taxon>
        <taxon>Craniata</taxon>
        <taxon>Vertebrata</taxon>
        <taxon>Euteleostomi</taxon>
        <taxon>Actinopterygii</taxon>
        <taxon>Neopterygii</taxon>
        <taxon>Teleostei</taxon>
        <taxon>Albuliformes</taxon>
        <taxon>Albulidae</taxon>
        <taxon>Albula</taxon>
    </lineage>
</organism>
<evidence type="ECO:0000256" key="6">
    <source>
        <dbReference type="ARBA" id="ARBA00022833"/>
    </source>
</evidence>
<dbReference type="AlphaFoldDB" id="A0A8T2N6Q7"/>
<dbReference type="FunFam" id="3.30.160.60:FF:002343">
    <property type="entry name" value="Zinc finger protein 33A"/>
    <property type="match status" value="1"/>
</dbReference>
<keyword evidence="11" id="KW-0175">Coiled coil</keyword>
<dbReference type="PROSITE" id="PS00028">
    <property type="entry name" value="ZINC_FINGER_C2H2_1"/>
    <property type="match status" value="4"/>
</dbReference>
<evidence type="ECO:0000256" key="10">
    <source>
        <dbReference type="PROSITE-ProRule" id="PRU00042"/>
    </source>
</evidence>
<dbReference type="Proteomes" id="UP000824540">
    <property type="component" value="Unassembled WGS sequence"/>
</dbReference>
<evidence type="ECO:0000256" key="5">
    <source>
        <dbReference type="ARBA" id="ARBA00022771"/>
    </source>
</evidence>
<reference evidence="14" key="1">
    <citation type="thesis" date="2021" institute="BYU ScholarsArchive" country="Provo, UT, USA">
        <title>Applications of and Algorithms for Genome Assembly and Genomic Analyses with an Emphasis on Marine Teleosts.</title>
        <authorList>
            <person name="Pickett B.D."/>
        </authorList>
    </citation>
    <scope>NUCLEOTIDE SEQUENCE</scope>
    <source>
        <strain evidence="14">HI-2016</strain>
    </source>
</reference>
<sequence length="361" mass="40555">MTADIEASLSLSLDLSSVVEDAVKSAVYTVLKEIQRLIGKDVAELRATVARKDCENEKLRAQLELVRRELRERGSDKRMSILNKDLSSSCKKYESGFMVSCHHEVSSNTDEDPSTLALDQSPSLWNQPWDSDTGIQQNFIDPLANMDSKRDFTPGVEYSLDAAESDSEPNPASEPLSIIPDPEAVSTDDSPSHGESMARNISLSEAHTAKELRVVQVKEEHPPGLPTLSTPGLSHPDKPQPYICGECGKSYLWLNSLKKHQKSHQRMHANPRPHCCADCPKTFSYLSSLKKHQLIHTGEKPHQCSLCGKRFRQIQHLKEHRKTHEDSKPFRCGECGWGFNNGSNFKRHLLIHTRQKVDLKS</sequence>
<dbReference type="GO" id="GO:0043565">
    <property type="term" value="F:sequence-specific DNA binding"/>
    <property type="evidence" value="ECO:0007669"/>
    <property type="project" value="UniProtKB-ARBA"/>
</dbReference>
<evidence type="ECO:0000313" key="14">
    <source>
        <dbReference type="EMBL" id="KAG9334291.1"/>
    </source>
</evidence>
<dbReference type="PANTHER" id="PTHR16515:SF66">
    <property type="entry name" value="C2H2-TYPE DOMAIN-CONTAINING PROTEIN"/>
    <property type="match status" value="1"/>
</dbReference>
<dbReference type="FunFam" id="3.30.160.60:FF:001732">
    <property type="entry name" value="Zgc:162936"/>
    <property type="match status" value="1"/>
</dbReference>
<evidence type="ECO:0000256" key="9">
    <source>
        <dbReference type="ARBA" id="ARBA00023242"/>
    </source>
</evidence>
<evidence type="ECO:0000256" key="4">
    <source>
        <dbReference type="ARBA" id="ARBA00022737"/>
    </source>
</evidence>
<dbReference type="InterPro" id="IPR050331">
    <property type="entry name" value="Zinc_finger"/>
</dbReference>
<dbReference type="Pfam" id="PF13912">
    <property type="entry name" value="zf-C2H2_6"/>
    <property type="match status" value="1"/>
</dbReference>
<dbReference type="OrthoDB" id="6077919at2759"/>
<keyword evidence="4" id="KW-0677">Repeat</keyword>
<gene>
    <name evidence="14" type="ORF">JZ751_008273</name>
</gene>
<protein>
    <recommendedName>
        <fullName evidence="13">C2H2-type domain-containing protein</fullName>
    </recommendedName>
</protein>
<dbReference type="FunFam" id="3.30.160.60:FF:000188">
    <property type="entry name" value="Zinc finger protein 787"/>
    <property type="match status" value="1"/>
</dbReference>
<evidence type="ECO:0000256" key="1">
    <source>
        <dbReference type="ARBA" id="ARBA00004123"/>
    </source>
</evidence>
<evidence type="ECO:0000259" key="13">
    <source>
        <dbReference type="PROSITE" id="PS50157"/>
    </source>
</evidence>
<evidence type="ECO:0000256" key="7">
    <source>
        <dbReference type="ARBA" id="ARBA00023125"/>
    </source>
</evidence>
<proteinExistence type="inferred from homology"/>
<feature type="domain" description="C2H2-type" evidence="13">
    <location>
        <begin position="330"/>
        <end position="357"/>
    </location>
</feature>
<dbReference type="SUPFAM" id="SSF57667">
    <property type="entry name" value="beta-beta-alpha zinc fingers"/>
    <property type="match status" value="3"/>
</dbReference>
<comment type="similarity">
    <text evidence="2">Belongs to the krueppel C2H2-type zinc-finger protein family.</text>
</comment>
<keyword evidence="9" id="KW-0539">Nucleus</keyword>
<evidence type="ECO:0000256" key="3">
    <source>
        <dbReference type="ARBA" id="ARBA00022723"/>
    </source>
</evidence>
<comment type="subcellular location">
    <subcellularLocation>
        <location evidence="1">Nucleus</location>
    </subcellularLocation>
</comment>
<keyword evidence="5 10" id="KW-0863">Zinc-finger</keyword>
<evidence type="ECO:0000256" key="2">
    <source>
        <dbReference type="ARBA" id="ARBA00006991"/>
    </source>
</evidence>
<dbReference type="GO" id="GO:0005694">
    <property type="term" value="C:chromosome"/>
    <property type="evidence" value="ECO:0007669"/>
    <property type="project" value="UniProtKB-ARBA"/>
</dbReference>
<dbReference type="GO" id="GO:0005634">
    <property type="term" value="C:nucleus"/>
    <property type="evidence" value="ECO:0007669"/>
    <property type="project" value="UniProtKB-SubCell"/>
</dbReference>
<feature type="domain" description="C2H2-type" evidence="13">
    <location>
        <begin position="274"/>
        <end position="301"/>
    </location>
</feature>
<dbReference type="SMART" id="SM00355">
    <property type="entry name" value="ZnF_C2H2"/>
    <property type="match status" value="4"/>
</dbReference>
<dbReference type="GO" id="GO:0008270">
    <property type="term" value="F:zinc ion binding"/>
    <property type="evidence" value="ECO:0007669"/>
    <property type="project" value="UniProtKB-KW"/>
</dbReference>
<dbReference type="InterPro" id="IPR013087">
    <property type="entry name" value="Znf_C2H2_type"/>
</dbReference>
<accession>A0A8T2N6Q7</accession>
<keyword evidence="6" id="KW-0862">Zinc</keyword>
<evidence type="ECO:0000256" key="8">
    <source>
        <dbReference type="ARBA" id="ARBA00023163"/>
    </source>
</evidence>
<feature type="coiled-coil region" evidence="11">
    <location>
        <begin position="42"/>
        <end position="69"/>
    </location>
</feature>
<keyword evidence="3" id="KW-0479">Metal-binding</keyword>
<feature type="domain" description="C2H2-type" evidence="13">
    <location>
        <begin position="242"/>
        <end position="273"/>
    </location>
</feature>
<dbReference type="Gene3D" id="3.30.160.60">
    <property type="entry name" value="Classic Zinc Finger"/>
    <property type="match status" value="4"/>
</dbReference>
<evidence type="ECO:0000256" key="11">
    <source>
        <dbReference type="SAM" id="Coils"/>
    </source>
</evidence>
<keyword evidence="15" id="KW-1185">Reference proteome</keyword>
<feature type="domain" description="C2H2-type" evidence="13">
    <location>
        <begin position="302"/>
        <end position="329"/>
    </location>
</feature>
<dbReference type="InterPro" id="IPR036236">
    <property type="entry name" value="Znf_C2H2_sf"/>
</dbReference>
<keyword evidence="7" id="KW-0238">DNA-binding</keyword>
<name>A0A8T2N6Q7_9TELE</name>
<dbReference type="Pfam" id="PF00096">
    <property type="entry name" value="zf-C2H2"/>
    <property type="match status" value="2"/>
</dbReference>
<dbReference type="FunFam" id="3.30.160.60:FF:000038">
    <property type="entry name" value="Zinc finger protein 624"/>
    <property type="match status" value="1"/>
</dbReference>
<dbReference type="EMBL" id="JAFBMS010000154">
    <property type="protein sequence ID" value="KAG9334291.1"/>
    <property type="molecule type" value="Genomic_DNA"/>
</dbReference>
<evidence type="ECO:0000313" key="15">
    <source>
        <dbReference type="Proteomes" id="UP000824540"/>
    </source>
</evidence>
<comment type="caution">
    <text evidence="14">The sequence shown here is derived from an EMBL/GenBank/DDBJ whole genome shotgun (WGS) entry which is preliminary data.</text>
</comment>
<feature type="region of interest" description="Disordered" evidence="12">
    <location>
        <begin position="160"/>
        <end position="198"/>
    </location>
</feature>
<dbReference type="PANTHER" id="PTHR16515">
    <property type="entry name" value="PR DOMAIN ZINC FINGER PROTEIN"/>
    <property type="match status" value="1"/>
</dbReference>
<evidence type="ECO:0000256" key="12">
    <source>
        <dbReference type="SAM" id="MobiDB-lite"/>
    </source>
</evidence>
<keyword evidence="8" id="KW-0804">Transcription</keyword>